<dbReference type="GO" id="GO:0016746">
    <property type="term" value="F:acyltransferase activity"/>
    <property type="evidence" value="ECO:0007669"/>
    <property type="project" value="UniProtKB-KW"/>
</dbReference>
<keyword evidence="2 4" id="KW-0012">Acyltransferase</keyword>
<dbReference type="Pfam" id="PF00583">
    <property type="entry name" value="Acetyltransf_1"/>
    <property type="match status" value="1"/>
</dbReference>
<organism evidence="4 5">
    <name type="scientific">Micrococcoides hystricis</name>
    <dbReference type="NCBI Taxonomy" id="1572761"/>
    <lineage>
        <taxon>Bacteria</taxon>
        <taxon>Bacillati</taxon>
        <taxon>Actinomycetota</taxon>
        <taxon>Actinomycetes</taxon>
        <taxon>Micrococcales</taxon>
        <taxon>Micrococcaceae</taxon>
        <taxon>Micrococcoides</taxon>
    </lineage>
</organism>
<keyword evidence="5" id="KW-1185">Reference proteome</keyword>
<dbReference type="EC" id="2.3.-.-" evidence="4"/>
<dbReference type="Proteomes" id="UP001589862">
    <property type="component" value="Unassembled WGS sequence"/>
</dbReference>
<dbReference type="InterPro" id="IPR016181">
    <property type="entry name" value="Acyl_CoA_acyltransferase"/>
</dbReference>
<comment type="caution">
    <text evidence="4">The sequence shown here is derived from an EMBL/GenBank/DDBJ whole genome shotgun (WGS) entry which is preliminary data.</text>
</comment>
<dbReference type="PROSITE" id="PS51186">
    <property type="entry name" value="GNAT"/>
    <property type="match status" value="1"/>
</dbReference>
<proteinExistence type="predicted"/>
<evidence type="ECO:0000256" key="2">
    <source>
        <dbReference type="ARBA" id="ARBA00023315"/>
    </source>
</evidence>
<dbReference type="Gene3D" id="3.40.630.30">
    <property type="match status" value="1"/>
</dbReference>
<sequence>MKNTSPPGARPLGFGLNGFTVSRALATDVPAIVNLLADDYLGVAREDGDLTVYERAFELLDPDPRHFLAVVKDSVGTVVGTMHLMLLPHLSRSGTTRLQIEAVRVGKPVRGMGVGAAMIEWAHAWGKENGAGMAQLTSDKTRADALRFYSRLGYTASHEGMKKQL</sequence>
<dbReference type="CDD" id="cd04301">
    <property type="entry name" value="NAT_SF"/>
    <property type="match status" value="1"/>
</dbReference>
<evidence type="ECO:0000256" key="1">
    <source>
        <dbReference type="ARBA" id="ARBA00022679"/>
    </source>
</evidence>
<evidence type="ECO:0000313" key="4">
    <source>
        <dbReference type="EMBL" id="MFC0581418.1"/>
    </source>
</evidence>
<dbReference type="EMBL" id="JBHLUB010000003">
    <property type="protein sequence ID" value="MFC0581418.1"/>
    <property type="molecule type" value="Genomic_DNA"/>
</dbReference>
<evidence type="ECO:0000313" key="5">
    <source>
        <dbReference type="Proteomes" id="UP001589862"/>
    </source>
</evidence>
<dbReference type="SUPFAM" id="SSF55729">
    <property type="entry name" value="Acyl-CoA N-acyltransferases (Nat)"/>
    <property type="match status" value="1"/>
</dbReference>
<name>A0ABV6P9B6_9MICC</name>
<dbReference type="PANTHER" id="PTHR43877:SF2">
    <property type="entry name" value="AMINOALKYLPHOSPHONATE N-ACETYLTRANSFERASE-RELATED"/>
    <property type="match status" value="1"/>
</dbReference>
<dbReference type="InterPro" id="IPR050832">
    <property type="entry name" value="Bact_Acetyltransf"/>
</dbReference>
<protein>
    <submittedName>
        <fullName evidence="4">GNAT family N-acetyltransferase</fullName>
        <ecNumber evidence="4">2.3.-.-</ecNumber>
    </submittedName>
</protein>
<feature type="domain" description="N-acetyltransferase" evidence="3">
    <location>
        <begin position="19"/>
        <end position="165"/>
    </location>
</feature>
<reference evidence="4 5" key="1">
    <citation type="submission" date="2024-09" db="EMBL/GenBank/DDBJ databases">
        <authorList>
            <person name="Sun Q."/>
            <person name="Mori K."/>
        </authorList>
    </citation>
    <scope>NUCLEOTIDE SEQUENCE [LARGE SCALE GENOMIC DNA]</scope>
    <source>
        <strain evidence="4 5">NCAIM B.02604</strain>
    </source>
</reference>
<gene>
    <name evidence="4" type="ORF">ACFFFR_03295</name>
</gene>
<dbReference type="InterPro" id="IPR000182">
    <property type="entry name" value="GNAT_dom"/>
</dbReference>
<keyword evidence="1 4" id="KW-0808">Transferase</keyword>
<evidence type="ECO:0000259" key="3">
    <source>
        <dbReference type="PROSITE" id="PS51186"/>
    </source>
</evidence>
<accession>A0ABV6P9B6</accession>
<dbReference type="RefSeq" id="WP_377458100.1">
    <property type="nucleotide sequence ID" value="NZ_JBHLUB010000003.1"/>
</dbReference>
<dbReference type="PANTHER" id="PTHR43877">
    <property type="entry name" value="AMINOALKYLPHOSPHONATE N-ACETYLTRANSFERASE-RELATED-RELATED"/>
    <property type="match status" value="1"/>
</dbReference>